<reference evidence="2" key="1">
    <citation type="submission" date="2020-08" db="EMBL/GenBank/DDBJ databases">
        <title>Ramlibacter sp. GTP1 16S ribosomal RNA gene genome sequencing and assembly.</title>
        <authorList>
            <person name="Kang M."/>
        </authorList>
    </citation>
    <scope>NUCLEOTIDE SEQUENCE</scope>
    <source>
        <strain evidence="2">GTP1</strain>
    </source>
</reference>
<dbReference type="EMBL" id="JACORU010000011">
    <property type="protein sequence ID" value="MBC5767586.1"/>
    <property type="molecule type" value="Genomic_DNA"/>
</dbReference>
<accession>A0A923S4L3</accession>
<dbReference type="Proteomes" id="UP000596827">
    <property type="component" value="Unassembled WGS sequence"/>
</dbReference>
<proteinExistence type="predicted"/>
<organism evidence="2 3">
    <name type="scientific">Ramlibacter albus</name>
    <dbReference type="NCBI Taxonomy" id="2079448"/>
    <lineage>
        <taxon>Bacteria</taxon>
        <taxon>Pseudomonadati</taxon>
        <taxon>Pseudomonadota</taxon>
        <taxon>Betaproteobacteria</taxon>
        <taxon>Burkholderiales</taxon>
        <taxon>Comamonadaceae</taxon>
        <taxon>Ramlibacter</taxon>
    </lineage>
</organism>
<gene>
    <name evidence="2" type="ORF">H8R02_24185</name>
</gene>
<evidence type="ECO:0000256" key="1">
    <source>
        <dbReference type="SAM" id="MobiDB-lite"/>
    </source>
</evidence>
<evidence type="ECO:0000313" key="2">
    <source>
        <dbReference type="EMBL" id="MBC5767586.1"/>
    </source>
</evidence>
<feature type="compositionally biased region" description="Basic and acidic residues" evidence="1">
    <location>
        <begin position="1"/>
        <end position="11"/>
    </location>
</feature>
<feature type="region of interest" description="Disordered" evidence="1">
    <location>
        <begin position="1"/>
        <end position="24"/>
    </location>
</feature>
<sequence length="79" mass="8491">MPSKVAEKAAEKPSSLPTVRGGGLVAITPDGRSAVFTNPSTRMPQQFRVGEQLPNGETVRSIDYEKGRVVTTAKEYGLE</sequence>
<dbReference type="RefSeq" id="WP_187084070.1">
    <property type="nucleotide sequence ID" value="NZ_JACORU010000011.1"/>
</dbReference>
<protein>
    <submittedName>
        <fullName evidence="2">Uncharacterized protein</fullName>
    </submittedName>
</protein>
<comment type="caution">
    <text evidence="2">The sequence shown here is derived from an EMBL/GenBank/DDBJ whole genome shotgun (WGS) entry which is preliminary data.</text>
</comment>
<evidence type="ECO:0000313" key="3">
    <source>
        <dbReference type="Proteomes" id="UP000596827"/>
    </source>
</evidence>
<keyword evidence="3" id="KW-1185">Reference proteome</keyword>
<dbReference type="AlphaFoldDB" id="A0A923S4L3"/>
<name>A0A923S4L3_9BURK</name>